<feature type="region of interest" description="Disordered" evidence="1">
    <location>
        <begin position="39"/>
        <end position="72"/>
    </location>
</feature>
<evidence type="ECO:0000259" key="2">
    <source>
        <dbReference type="Pfam" id="PF18650"/>
    </source>
</evidence>
<gene>
    <name evidence="3" type="ORF">GZH52_09035</name>
</gene>
<evidence type="ECO:0000313" key="4">
    <source>
        <dbReference type="Proteomes" id="UP000482578"/>
    </source>
</evidence>
<reference evidence="3 4" key="1">
    <citation type="submission" date="2020-02" db="EMBL/GenBank/DDBJ databases">
        <authorList>
            <person name="Yang Z."/>
        </authorList>
    </citation>
    <scope>NUCLEOTIDE SEQUENCE [LARGE SCALE GENOMIC DNA]</scope>
    <source>
        <strain evidence="3 4">HX-7-9</strain>
    </source>
</reference>
<dbReference type="NCBIfam" id="NF038322">
    <property type="entry name" value="ImpA_fam_HExGH"/>
    <property type="match status" value="1"/>
</dbReference>
<protein>
    <recommendedName>
        <fullName evidence="2">Immunomodulating metalloprotease N-terminal domain-containing protein</fullName>
    </recommendedName>
</protein>
<sequence length="971" mass="106439">MEPETRLKTIKKGNQMKTSRIPVLFLVSWALAGCLGSGGGGGEAGNTQTNPTTPDSRPENGGEIPPLPYDPTPIEQALHTGDASALTDADARDLLEAAQAVAIASKASAPRIADIVPDLPPQPFNVTGSSHTLKLNSIRSSVPLLLTADNRTLVAASVIGKGRAISYGPDLIPRINGDTSHPAYNFAKSTTAWLLTGNKNTFPSTVRYAVGGKANAKNNPNALPALLQAAGATPTLINCDILVENSCWQDADLMVVYQTSTDDAAAGTQTAKYLAAGKPVLYISDLVRHSGFNYNVNAALNLTAGGRLPGTDEKPVGLLTPAQIAAAHDETNKISKRIELVETLLNKEDLAAPADWTEHIDLIDFIAREYKGEQFGQPWTNMNRQKDAYQNLFTMGSDYDFHKYLVLWADLYRRDHAVYDNSVSYNKGKPISFLRQMASDTWTHAVRSVALAPRTLGQWMPAASKDLPVSNTPEEITVTIPNQAMGSTLIGRMAVPGKALTIEVVDDDGVGELLLRTGFIRRYPEPMPGKGTEMGVYHAPRLPGDHHTLLDKTQPNVRNYSMGGPLVLMFRGNPQGDRVVKLRITGTAKYGHWDYTQPMSEAEKQLAMEAVKSGMGGWLTTKFVAGELQQAPMRVGKVESVEEVDQWAYEMRKWVFQFNHEVHGYHNTPLTPKQAELCTQFGWDCTSRAYHGAPGVQHFVGWWALCGYACSGNPSDVNGKTKPEWASLHELGHNTVTAMETMYTCGTECNNNLVASLSWMGAYADSGGRVGSKNERLRHWKLYEYLAGARATGKTDEALRADVYDRIWAQGDTSVKLAVSVQIATLYTKERLGMTHPSADKLREFMGLVNKGWRLKEKTWDGTNKQLFAMGAYANKNDISNEDGFYVLSSKVIGKDLRKVFQMYGFKLDQRALDSVAALGLPVQDEVFYALPQEGCNRLHEGKWLDLNGKTPAYPTWHCVDNPQVSCTLTP</sequence>
<dbReference type="AlphaFoldDB" id="A0A6B2KRS5"/>
<dbReference type="Gene3D" id="1.10.390.30">
    <property type="entry name" value="Peptidase M60, enhancin-like domain 3"/>
    <property type="match status" value="1"/>
</dbReference>
<feature type="compositionally biased region" description="Polar residues" evidence="1">
    <location>
        <begin position="46"/>
        <end position="55"/>
    </location>
</feature>
<name>A0A6B2KRS5_9NEIS</name>
<keyword evidence="4" id="KW-1185">Reference proteome</keyword>
<proteinExistence type="predicted"/>
<dbReference type="EMBL" id="JAAGAA010000006">
    <property type="protein sequence ID" value="NDV12946.1"/>
    <property type="molecule type" value="Genomic_DNA"/>
</dbReference>
<organism evidence="3 4">
    <name type="scientific">Crenobacter caeni</name>
    <dbReference type="NCBI Taxonomy" id="2705474"/>
    <lineage>
        <taxon>Bacteria</taxon>
        <taxon>Pseudomonadati</taxon>
        <taxon>Pseudomonadota</taxon>
        <taxon>Betaproteobacteria</taxon>
        <taxon>Neisseriales</taxon>
        <taxon>Neisseriaceae</taxon>
        <taxon>Crenobacter</taxon>
    </lineage>
</organism>
<dbReference type="PROSITE" id="PS51257">
    <property type="entry name" value="PROKAR_LIPOPROTEIN"/>
    <property type="match status" value="1"/>
</dbReference>
<feature type="domain" description="Immunomodulating metalloprotease N-terminal" evidence="2">
    <location>
        <begin position="123"/>
        <end position="306"/>
    </location>
</feature>
<accession>A0A6B2KRS5</accession>
<dbReference type="RefSeq" id="WP_163316150.1">
    <property type="nucleotide sequence ID" value="NZ_JAAGAA010000006.1"/>
</dbReference>
<comment type="caution">
    <text evidence="3">The sequence shown here is derived from an EMBL/GenBank/DDBJ whole genome shotgun (WGS) entry which is preliminary data.</text>
</comment>
<dbReference type="InterPro" id="IPR042279">
    <property type="entry name" value="Pep_M60_3"/>
</dbReference>
<evidence type="ECO:0000256" key="1">
    <source>
        <dbReference type="SAM" id="MobiDB-lite"/>
    </source>
</evidence>
<dbReference type="Proteomes" id="UP000482578">
    <property type="component" value="Unassembled WGS sequence"/>
</dbReference>
<dbReference type="InterPro" id="IPR040711">
    <property type="entry name" value="IMPa_N_2"/>
</dbReference>
<evidence type="ECO:0000313" key="3">
    <source>
        <dbReference type="EMBL" id="NDV12946.1"/>
    </source>
</evidence>
<dbReference type="Pfam" id="PF18650">
    <property type="entry name" value="IMPa_N_2"/>
    <property type="match status" value="1"/>
</dbReference>